<keyword evidence="6 7" id="KW-0472">Membrane</keyword>
<dbReference type="PROSITE" id="PS50928">
    <property type="entry name" value="ABC_TM1"/>
    <property type="match status" value="1"/>
</dbReference>
<dbReference type="SUPFAM" id="SSF161098">
    <property type="entry name" value="MetI-like"/>
    <property type="match status" value="1"/>
</dbReference>
<dbReference type="Pfam" id="PF19300">
    <property type="entry name" value="BPD_transp_1_N"/>
    <property type="match status" value="1"/>
</dbReference>
<dbReference type="eggNOG" id="COG0601">
    <property type="taxonomic scope" value="Bacteria"/>
</dbReference>
<reference evidence="9 10" key="1">
    <citation type="journal article" date="2009" name="Stand. Genomic Sci.">
        <title>Complete genome sequence of Beutenbergia cavernae type strain (HKI 0122).</title>
        <authorList>
            <person name="Land M."/>
            <person name="Pukall R."/>
            <person name="Abt B."/>
            <person name="Goker M."/>
            <person name="Rohde M."/>
            <person name="Glavina Del Rio T."/>
            <person name="Tice H."/>
            <person name="Copeland A."/>
            <person name="Cheng J.F."/>
            <person name="Lucas S."/>
            <person name="Chen F."/>
            <person name="Nolan M."/>
            <person name="Bruce D."/>
            <person name="Goodwin L."/>
            <person name="Pitluck S."/>
            <person name="Ivanova N."/>
            <person name="Mavromatis K."/>
            <person name="Ovchinnikova G."/>
            <person name="Pati A."/>
            <person name="Chen A."/>
            <person name="Palaniappan K."/>
            <person name="Hauser L."/>
            <person name="Chang Y.J."/>
            <person name="Jefferies C.C."/>
            <person name="Saunders E."/>
            <person name="Brettin T."/>
            <person name="Detter J.C."/>
            <person name="Han C."/>
            <person name="Chain P."/>
            <person name="Bristow J."/>
            <person name="Eisen J.A."/>
            <person name="Markowitz V."/>
            <person name="Hugenholtz P."/>
            <person name="Kyrpides N.C."/>
            <person name="Klenk H.P."/>
            <person name="Lapidus A."/>
        </authorList>
    </citation>
    <scope>NUCLEOTIDE SEQUENCE [LARGE SCALE GENOMIC DNA]</scope>
    <source>
        <strain evidence="10">ATCC BAA-8 / DSM 12333 / NBRC 16432</strain>
    </source>
</reference>
<dbReference type="PANTHER" id="PTHR43163:SF7">
    <property type="entry name" value="DIPEPTIDE-TRANSPORT INTEGRAL MEMBRANE PROTEIN ABC TRANSPORTER DPPB-RELATED"/>
    <property type="match status" value="1"/>
</dbReference>
<dbReference type="Pfam" id="PF00528">
    <property type="entry name" value="BPD_transp_1"/>
    <property type="match status" value="1"/>
</dbReference>
<dbReference type="RefSeq" id="WP_015884138.1">
    <property type="nucleotide sequence ID" value="NC_012669.1"/>
</dbReference>
<dbReference type="CDD" id="cd06261">
    <property type="entry name" value="TM_PBP2"/>
    <property type="match status" value="1"/>
</dbReference>
<dbReference type="OrthoDB" id="3171583at2"/>
<keyword evidence="4 7" id="KW-0812">Transmembrane</keyword>
<dbReference type="GO" id="GO:0055085">
    <property type="term" value="P:transmembrane transport"/>
    <property type="evidence" value="ECO:0007669"/>
    <property type="project" value="InterPro"/>
</dbReference>
<comment type="subcellular location">
    <subcellularLocation>
        <location evidence="1 7">Cell membrane</location>
        <topology evidence="1 7">Multi-pass membrane protein</topology>
    </subcellularLocation>
</comment>
<feature type="transmembrane region" description="Helical" evidence="7">
    <location>
        <begin position="99"/>
        <end position="119"/>
    </location>
</feature>
<dbReference type="PANTHER" id="PTHR43163">
    <property type="entry name" value="DIPEPTIDE TRANSPORT SYSTEM PERMEASE PROTEIN DPPB-RELATED"/>
    <property type="match status" value="1"/>
</dbReference>
<dbReference type="AlphaFoldDB" id="C5C3J2"/>
<accession>C5C3J2</accession>
<feature type="transmembrane region" description="Helical" evidence="7">
    <location>
        <begin position="12"/>
        <end position="30"/>
    </location>
</feature>
<dbReference type="STRING" id="471853.Bcav_3659"/>
<dbReference type="InterPro" id="IPR000515">
    <property type="entry name" value="MetI-like"/>
</dbReference>
<evidence type="ECO:0000259" key="8">
    <source>
        <dbReference type="PROSITE" id="PS50928"/>
    </source>
</evidence>
<evidence type="ECO:0000256" key="4">
    <source>
        <dbReference type="ARBA" id="ARBA00022692"/>
    </source>
</evidence>
<evidence type="ECO:0000256" key="7">
    <source>
        <dbReference type="RuleBase" id="RU363032"/>
    </source>
</evidence>
<keyword evidence="2 7" id="KW-0813">Transport</keyword>
<dbReference type="HOGENOM" id="CLU_036879_0_0_11"/>
<evidence type="ECO:0000256" key="2">
    <source>
        <dbReference type="ARBA" id="ARBA00022448"/>
    </source>
</evidence>
<keyword evidence="3" id="KW-1003">Cell membrane</keyword>
<protein>
    <submittedName>
        <fullName evidence="9">Binding-protein-dependent transport systems inner membrane component</fullName>
    </submittedName>
</protein>
<evidence type="ECO:0000256" key="1">
    <source>
        <dbReference type="ARBA" id="ARBA00004651"/>
    </source>
</evidence>
<gene>
    <name evidence="9" type="ordered locus">Bcav_3659</name>
</gene>
<feature type="transmembrane region" description="Helical" evidence="7">
    <location>
        <begin position="131"/>
        <end position="155"/>
    </location>
</feature>
<evidence type="ECO:0000256" key="6">
    <source>
        <dbReference type="ARBA" id="ARBA00023136"/>
    </source>
</evidence>
<dbReference type="InterPro" id="IPR045621">
    <property type="entry name" value="BPD_transp_1_N"/>
</dbReference>
<name>C5C3J2_BEUC1</name>
<organism evidence="9 10">
    <name type="scientific">Beutenbergia cavernae (strain ATCC BAA-8 / DSM 12333 / CCUG 43141 / JCM 11478 / NBRC 16432 / NCIMB 13614 / HKI 0122)</name>
    <dbReference type="NCBI Taxonomy" id="471853"/>
    <lineage>
        <taxon>Bacteria</taxon>
        <taxon>Bacillati</taxon>
        <taxon>Actinomycetota</taxon>
        <taxon>Actinomycetes</taxon>
        <taxon>Micrococcales</taxon>
        <taxon>Beutenbergiaceae</taxon>
        <taxon>Beutenbergia</taxon>
    </lineage>
</organism>
<proteinExistence type="inferred from homology"/>
<dbReference type="KEGG" id="bcv:Bcav_3659"/>
<feature type="transmembrane region" description="Helical" evidence="7">
    <location>
        <begin position="229"/>
        <end position="255"/>
    </location>
</feature>
<dbReference type="EMBL" id="CP001618">
    <property type="protein sequence ID" value="ACQ81901.1"/>
    <property type="molecule type" value="Genomic_DNA"/>
</dbReference>
<comment type="similarity">
    <text evidence="7">Belongs to the binding-protein-dependent transport system permease family.</text>
</comment>
<dbReference type="GO" id="GO:0005886">
    <property type="term" value="C:plasma membrane"/>
    <property type="evidence" value="ECO:0007669"/>
    <property type="project" value="UniProtKB-SubCell"/>
</dbReference>
<feature type="domain" description="ABC transmembrane type-1" evidence="8">
    <location>
        <begin position="95"/>
        <end position="298"/>
    </location>
</feature>
<feature type="transmembrane region" description="Helical" evidence="7">
    <location>
        <begin position="275"/>
        <end position="297"/>
    </location>
</feature>
<feature type="transmembrane region" description="Helical" evidence="7">
    <location>
        <begin position="175"/>
        <end position="194"/>
    </location>
</feature>
<dbReference type="Proteomes" id="UP000007962">
    <property type="component" value="Chromosome"/>
</dbReference>
<keyword evidence="10" id="KW-1185">Reference proteome</keyword>
<evidence type="ECO:0000313" key="9">
    <source>
        <dbReference type="EMBL" id="ACQ81901.1"/>
    </source>
</evidence>
<evidence type="ECO:0000256" key="5">
    <source>
        <dbReference type="ARBA" id="ARBA00022989"/>
    </source>
</evidence>
<evidence type="ECO:0000313" key="10">
    <source>
        <dbReference type="Proteomes" id="UP000007962"/>
    </source>
</evidence>
<dbReference type="InterPro" id="IPR035906">
    <property type="entry name" value="MetI-like_sf"/>
</dbReference>
<sequence length="308" mass="33267">MTRVVLRRVLELAIVFLGVTFVIFAAVWALPGDPIRAMAGERPVSDAVIATIRAQYGLDDPLFVQYLNYLGGLVRGDLGIDFTGRSVAAQMADRWPVTIQLALTAWVMEIVLGLGLGIYTALRRGRWTSTLMLWTAVAISSVPVFVLAYLGQLTFGIRWQIFPIAGTGDGWPMGYLLPAFVIALLGMVAVSRLARGSILDNLMADHVRTARAKGLPESRVFTHHVLRNSLLPVLTFLAVDLGALLGGAVIVEGIFNIPGVGQLLFTGIQQHQGPLVVGVATALIVIFLLVNLLADLLSSALDPRIRHD</sequence>
<dbReference type="Gene3D" id="1.10.3720.10">
    <property type="entry name" value="MetI-like"/>
    <property type="match status" value="1"/>
</dbReference>
<evidence type="ECO:0000256" key="3">
    <source>
        <dbReference type="ARBA" id="ARBA00022475"/>
    </source>
</evidence>
<keyword evidence="5 7" id="KW-1133">Transmembrane helix</keyword>